<reference evidence="2" key="1">
    <citation type="submission" date="2020-08" db="EMBL/GenBank/DDBJ databases">
        <title>Multicomponent nature underlies the extraordinary mechanical properties of spider dragline silk.</title>
        <authorList>
            <person name="Kono N."/>
            <person name="Nakamura H."/>
            <person name="Mori M."/>
            <person name="Yoshida Y."/>
            <person name="Ohtoshi R."/>
            <person name="Malay A.D."/>
            <person name="Moran D.A.P."/>
            <person name="Tomita M."/>
            <person name="Numata K."/>
            <person name="Arakawa K."/>
        </authorList>
    </citation>
    <scope>NUCLEOTIDE SEQUENCE</scope>
</reference>
<evidence type="ECO:0000313" key="2">
    <source>
        <dbReference type="EMBL" id="GFU01493.1"/>
    </source>
</evidence>
<protein>
    <submittedName>
        <fullName evidence="2">Uncharacterized protein</fullName>
    </submittedName>
</protein>
<name>A0A8X6UCU3_NEPPI</name>
<gene>
    <name evidence="2" type="ORF">NPIL_203081</name>
</gene>
<comment type="caution">
    <text evidence="2">The sequence shown here is derived from an EMBL/GenBank/DDBJ whole genome shotgun (WGS) entry which is preliminary data.</text>
</comment>
<dbReference type="EMBL" id="BMAW01027295">
    <property type="protein sequence ID" value="GFU01493.1"/>
    <property type="molecule type" value="Genomic_DNA"/>
</dbReference>
<feature type="region of interest" description="Disordered" evidence="1">
    <location>
        <begin position="1"/>
        <end position="96"/>
    </location>
</feature>
<dbReference type="Proteomes" id="UP000887013">
    <property type="component" value="Unassembled WGS sequence"/>
</dbReference>
<accession>A0A8X6UCU3</accession>
<evidence type="ECO:0000256" key="1">
    <source>
        <dbReference type="SAM" id="MobiDB-lite"/>
    </source>
</evidence>
<feature type="compositionally biased region" description="Basic and acidic residues" evidence="1">
    <location>
        <begin position="75"/>
        <end position="89"/>
    </location>
</feature>
<organism evidence="2 3">
    <name type="scientific">Nephila pilipes</name>
    <name type="common">Giant wood spider</name>
    <name type="synonym">Nephila maculata</name>
    <dbReference type="NCBI Taxonomy" id="299642"/>
    <lineage>
        <taxon>Eukaryota</taxon>
        <taxon>Metazoa</taxon>
        <taxon>Ecdysozoa</taxon>
        <taxon>Arthropoda</taxon>
        <taxon>Chelicerata</taxon>
        <taxon>Arachnida</taxon>
        <taxon>Araneae</taxon>
        <taxon>Araneomorphae</taxon>
        <taxon>Entelegynae</taxon>
        <taxon>Araneoidea</taxon>
        <taxon>Nephilidae</taxon>
        <taxon>Nephila</taxon>
    </lineage>
</organism>
<evidence type="ECO:0000313" key="3">
    <source>
        <dbReference type="Proteomes" id="UP000887013"/>
    </source>
</evidence>
<sequence length="96" mass="10562">MSNLNTPNFGRVAGLQSTRHPNRFSKIDPHTRSKSASPDALSKSTRDHKTPMFGKAVHPPRAPQVGTHLPSTIDTSDRKTLKFGREARAPEIGTDF</sequence>
<proteinExistence type="predicted"/>
<keyword evidence="3" id="KW-1185">Reference proteome</keyword>
<dbReference type="AlphaFoldDB" id="A0A8X6UCU3"/>